<reference evidence="1 2" key="1">
    <citation type="submission" date="2020-06" db="EMBL/GenBank/DDBJ databases">
        <title>Transcriptomic and genomic resources for Thalictrum thalictroides and T. hernandezii: Facilitating candidate gene discovery in an emerging model plant lineage.</title>
        <authorList>
            <person name="Arias T."/>
            <person name="Riano-Pachon D.M."/>
            <person name="Di Stilio V.S."/>
        </authorList>
    </citation>
    <scope>NUCLEOTIDE SEQUENCE [LARGE SCALE GENOMIC DNA]</scope>
    <source>
        <strain evidence="2">cv. WT478/WT964</strain>
        <tissue evidence="1">Leaves</tissue>
    </source>
</reference>
<organism evidence="1 2">
    <name type="scientific">Thalictrum thalictroides</name>
    <name type="common">Rue-anemone</name>
    <name type="synonym">Anemone thalictroides</name>
    <dbReference type="NCBI Taxonomy" id="46969"/>
    <lineage>
        <taxon>Eukaryota</taxon>
        <taxon>Viridiplantae</taxon>
        <taxon>Streptophyta</taxon>
        <taxon>Embryophyta</taxon>
        <taxon>Tracheophyta</taxon>
        <taxon>Spermatophyta</taxon>
        <taxon>Magnoliopsida</taxon>
        <taxon>Ranunculales</taxon>
        <taxon>Ranunculaceae</taxon>
        <taxon>Thalictroideae</taxon>
        <taxon>Thalictrum</taxon>
    </lineage>
</organism>
<evidence type="ECO:0000313" key="1">
    <source>
        <dbReference type="EMBL" id="KAF5179294.1"/>
    </source>
</evidence>
<dbReference type="Proteomes" id="UP000554482">
    <property type="component" value="Unassembled WGS sequence"/>
</dbReference>
<sequence>MESVHHVIAVVVVVVNRPTTTACIDKVLLALASTIDDFQNRTDLLSQLVLWSAQGLKLLVSVIK</sequence>
<evidence type="ECO:0000313" key="2">
    <source>
        <dbReference type="Proteomes" id="UP000554482"/>
    </source>
</evidence>
<protein>
    <submittedName>
        <fullName evidence="1">Uncharacterized protein</fullName>
    </submittedName>
</protein>
<dbReference type="AlphaFoldDB" id="A0A7J6V2N1"/>
<dbReference type="EMBL" id="JABWDY010038989">
    <property type="protein sequence ID" value="KAF5179294.1"/>
    <property type="molecule type" value="Genomic_DNA"/>
</dbReference>
<feature type="non-terminal residue" evidence="1">
    <location>
        <position position="1"/>
    </location>
</feature>
<name>A0A7J6V2N1_THATH</name>
<comment type="caution">
    <text evidence="1">The sequence shown here is derived from an EMBL/GenBank/DDBJ whole genome shotgun (WGS) entry which is preliminary data.</text>
</comment>
<gene>
    <name evidence="1" type="ORF">FRX31_031119</name>
</gene>
<keyword evidence="2" id="KW-1185">Reference proteome</keyword>
<accession>A0A7J6V2N1</accession>
<proteinExistence type="predicted"/>